<keyword evidence="3" id="KW-0813">Transport</keyword>
<keyword evidence="12" id="KW-1185">Reference proteome</keyword>
<evidence type="ECO:0000256" key="1">
    <source>
        <dbReference type="ARBA" id="ARBA00004651"/>
    </source>
</evidence>
<keyword evidence="5 8" id="KW-0812">Transmembrane</keyword>
<dbReference type="AlphaFoldDB" id="A0AAF0C8F1"/>
<keyword evidence="4" id="KW-1003">Cell membrane</keyword>
<dbReference type="Proteomes" id="UP000032352">
    <property type="component" value="Chromosome"/>
</dbReference>
<evidence type="ECO:0000256" key="6">
    <source>
        <dbReference type="ARBA" id="ARBA00022989"/>
    </source>
</evidence>
<evidence type="ECO:0000256" key="7">
    <source>
        <dbReference type="ARBA" id="ARBA00023136"/>
    </source>
</evidence>
<dbReference type="InterPro" id="IPR051447">
    <property type="entry name" value="Lipoprotein-release_system"/>
</dbReference>
<dbReference type="KEGG" id="tvd:SG34_020865"/>
<feature type="domain" description="MacB-like periplasmic core" evidence="10">
    <location>
        <begin position="29"/>
        <end position="259"/>
    </location>
</feature>
<feature type="transmembrane region" description="Helical" evidence="8">
    <location>
        <begin position="399"/>
        <end position="419"/>
    </location>
</feature>
<sequence length="433" mass="47232">MFKPLSLFLGLRYVRSRHGNGFSSFISASSTIGIALGVMVLIVVLSAMNGFERELAQRLLSVVPHAEIIGVNEPMNNWRAQLDKVEENPRVLAAAPVIKMSGMMQKNAELKAVELRGVDANLEKRVSSIEDYIVDGHWLASGDNRVAAGSNFQDNQVVLGAGIAKKLGVNVGDTVQILLPKQALSAQQKQQQLSQSFQGLLTRNLVIAGIFKFGGTVDDSLAYVSLSQAADINQFRDNQVHGIRLKLDDVFQAPGIAREVAYQVDHYVYIYDWTRTQGHLFNDIQLVRMVMFIVLVLVIAVASFNIVSTLIMAVNEKKGDIAILKTMGAGTGVVMITFIIQGAVNGVLGSVIGALLGVYLAQNLTDIILAVEALFQVKFLSADVYFIDFLPSLLNWPDVYVTVITALVMSLLATIYPAWRATKVEPAQVLGQL</sequence>
<keyword evidence="6 8" id="KW-1133">Transmembrane helix</keyword>
<dbReference type="EMBL" id="CP059733">
    <property type="protein sequence ID" value="WDE03809.1"/>
    <property type="molecule type" value="Genomic_DNA"/>
</dbReference>
<evidence type="ECO:0000256" key="5">
    <source>
        <dbReference type="ARBA" id="ARBA00022692"/>
    </source>
</evidence>
<comment type="similarity">
    <text evidence="2">Belongs to the ABC-4 integral membrane protein family. LolC/E subfamily.</text>
</comment>
<dbReference type="Pfam" id="PF12704">
    <property type="entry name" value="MacB_PCD"/>
    <property type="match status" value="1"/>
</dbReference>
<dbReference type="GO" id="GO:0044874">
    <property type="term" value="P:lipoprotein localization to outer membrane"/>
    <property type="evidence" value="ECO:0007669"/>
    <property type="project" value="TreeGrafter"/>
</dbReference>
<reference evidence="11 12" key="2">
    <citation type="journal article" date="2022" name="Mar. Drugs">
        <title>Bioassay-Guided Fractionation Leads to the Detection of Cholic Acid Generated by the Rare Thalassomonas sp.</title>
        <authorList>
            <person name="Pheiffer F."/>
            <person name="Schneider Y.K."/>
            <person name="Hansen E.H."/>
            <person name="Andersen J.H."/>
            <person name="Isaksson J."/>
            <person name="Busche T."/>
            <person name="R C."/>
            <person name="Kalinowski J."/>
            <person name="Zyl L.V."/>
            <person name="Trindade M."/>
        </authorList>
    </citation>
    <scope>NUCLEOTIDE SEQUENCE [LARGE SCALE GENOMIC DNA]</scope>
    <source>
        <strain evidence="11 12">XOM25</strain>
    </source>
</reference>
<comment type="subcellular location">
    <subcellularLocation>
        <location evidence="1">Cell membrane</location>
        <topology evidence="1">Multi-pass membrane protein</topology>
    </subcellularLocation>
</comment>
<evidence type="ECO:0000256" key="8">
    <source>
        <dbReference type="SAM" id="Phobius"/>
    </source>
</evidence>
<organism evidence="11 12">
    <name type="scientific">Thalassomonas viridans</name>
    <dbReference type="NCBI Taxonomy" id="137584"/>
    <lineage>
        <taxon>Bacteria</taxon>
        <taxon>Pseudomonadati</taxon>
        <taxon>Pseudomonadota</taxon>
        <taxon>Gammaproteobacteria</taxon>
        <taxon>Alteromonadales</taxon>
        <taxon>Colwelliaceae</taxon>
        <taxon>Thalassomonas</taxon>
    </lineage>
</organism>
<dbReference type="NCBIfam" id="NF008357">
    <property type="entry name" value="PRK11146.1"/>
    <property type="match status" value="1"/>
</dbReference>
<dbReference type="Pfam" id="PF02687">
    <property type="entry name" value="FtsX"/>
    <property type="match status" value="1"/>
</dbReference>
<dbReference type="RefSeq" id="WP_044842140.1">
    <property type="nucleotide sequence ID" value="NZ_CP059733.1"/>
</dbReference>
<evidence type="ECO:0000259" key="9">
    <source>
        <dbReference type="Pfam" id="PF02687"/>
    </source>
</evidence>
<evidence type="ECO:0000256" key="2">
    <source>
        <dbReference type="ARBA" id="ARBA00005236"/>
    </source>
</evidence>
<evidence type="ECO:0000256" key="3">
    <source>
        <dbReference type="ARBA" id="ARBA00022448"/>
    </source>
</evidence>
<dbReference type="NCBIfam" id="TIGR02212">
    <property type="entry name" value="lolCE"/>
    <property type="match status" value="1"/>
</dbReference>
<accession>A0AAF0C8F1</accession>
<dbReference type="InterPro" id="IPR003838">
    <property type="entry name" value="ABC3_permease_C"/>
</dbReference>
<evidence type="ECO:0000313" key="12">
    <source>
        <dbReference type="Proteomes" id="UP000032352"/>
    </source>
</evidence>
<keyword evidence="11" id="KW-0449">Lipoprotein</keyword>
<feature type="domain" description="ABC3 transporter permease C-terminal" evidence="9">
    <location>
        <begin position="293"/>
        <end position="426"/>
    </location>
</feature>
<dbReference type="PANTHER" id="PTHR30489">
    <property type="entry name" value="LIPOPROTEIN-RELEASING SYSTEM TRANSMEMBRANE PROTEIN LOLE"/>
    <property type="match status" value="1"/>
</dbReference>
<gene>
    <name evidence="11" type="primary">lolE</name>
    <name evidence="11" type="ORF">SG34_020865</name>
</gene>
<evidence type="ECO:0000259" key="10">
    <source>
        <dbReference type="Pfam" id="PF12704"/>
    </source>
</evidence>
<proteinExistence type="inferred from homology"/>
<dbReference type="InterPro" id="IPR011925">
    <property type="entry name" value="LolCE_TM"/>
</dbReference>
<feature type="transmembrane region" description="Helical" evidence="8">
    <location>
        <begin position="367"/>
        <end position="387"/>
    </location>
</feature>
<feature type="transmembrane region" description="Helical" evidence="8">
    <location>
        <begin position="26"/>
        <end position="48"/>
    </location>
</feature>
<feature type="transmembrane region" description="Helical" evidence="8">
    <location>
        <begin position="289"/>
        <end position="313"/>
    </location>
</feature>
<dbReference type="PANTHER" id="PTHR30489:SF0">
    <property type="entry name" value="LIPOPROTEIN-RELEASING SYSTEM TRANSMEMBRANE PROTEIN LOLE"/>
    <property type="match status" value="1"/>
</dbReference>
<name>A0AAF0C8F1_9GAMM</name>
<keyword evidence="7 8" id="KW-0472">Membrane</keyword>
<evidence type="ECO:0000313" key="11">
    <source>
        <dbReference type="EMBL" id="WDE03809.1"/>
    </source>
</evidence>
<dbReference type="GO" id="GO:0098797">
    <property type="term" value="C:plasma membrane protein complex"/>
    <property type="evidence" value="ECO:0007669"/>
    <property type="project" value="TreeGrafter"/>
</dbReference>
<evidence type="ECO:0000256" key="4">
    <source>
        <dbReference type="ARBA" id="ARBA00022475"/>
    </source>
</evidence>
<feature type="transmembrane region" description="Helical" evidence="8">
    <location>
        <begin position="333"/>
        <end position="360"/>
    </location>
</feature>
<dbReference type="GO" id="GO:0042953">
    <property type="term" value="P:lipoprotein transport"/>
    <property type="evidence" value="ECO:0007669"/>
    <property type="project" value="InterPro"/>
</dbReference>
<dbReference type="InterPro" id="IPR025857">
    <property type="entry name" value="MacB_PCD"/>
</dbReference>
<reference evidence="11 12" key="1">
    <citation type="journal article" date="2015" name="Genome Announc.">
        <title>Draft Genome Sequences of Marine Isolates of Thalassomonas viridans and Thalassomonas actiniarum.</title>
        <authorList>
            <person name="Olonade I."/>
            <person name="van Zyl L.J."/>
            <person name="Trindade M."/>
        </authorList>
    </citation>
    <scope>NUCLEOTIDE SEQUENCE [LARGE SCALE GENOMIC DNA]</scope>
    <source>
        <strain evidence="11 12">XOM25</strain>
    </source>
</reference>
<protein>
    <submittedName>
        <fullName evidence="11">Lipoprotein-releasing ABC transporter permease subunit LolE</fullName>
    </submittedName>
</protein>